<keyword evidence="1" id="KW-0472">Membrane</keyword>
<name>A0A0G0V9K0_9BACT</name>
<evidence type="ECO:0000313" key="2">
    <source>
        <dbReference type="EMBL" id="KKR97614.1"/>
    </source>
</evidence>
<reference evidence="2 3" key="1">
    <citation type="journal article" date="2015" name="Nature">
        <title>rRNA introns, odd ribosomes, and small enigmatic genomes across a large radiation of phyla.</title>
        <authorList>
            <person name="Brown C.T."/>
            <person name="Hug L.A."/>
            <person name="Thomas B.C."/>
            <person name="Sharon I."/>
            <person name="Castelle C.J."/>
            <person name="Singh A."/>
            <person name="Wilkins M.J."/>
            <person name="Williams K.H."/>
            <person name="Banfield J.F."/>
        </authorList>
    </citation>
    <scope>NUCLEOTIDE SEQUENCE [LARGE SCALE GENOMIC DNA]</scope>
</reference>
<dbReference type="EMBL" id="LCAU01000011">
    <property type="protein sequence ID" value="KKR97614.1"/>
    <property type="molecule type" value="Genomic_DNA"/>
</dbReference>
<organism evidence="2 3">
    <name type="scientific">Candidatus Uhrbacteria bacterium GW2011_GWF2_41_16</name>
    <dbReference type="NCBI Taxonomy" id="1618997"/>
    <lineage>
        <taxon>Bacteria</taxon>
        <taxon>Candidatus Uhriibacteriota</taxon>
    </lineage>
</organism>
<accession>A0A0G0V9K0</accession>
<dbReference type="Proteomes" id="UP000034746">
    <property type="component" value="Unassembled WGS sequence"/>
</dbReference>
<keyword evidence="1" id="KW-0812">Transmembrane</keyword>
<proteinExistence type="predicted"/>
<feature type="transmembrane region" description="Helical" evidence="1">
    <location>
        <begin position="18"/>
        <end position="37"/>
    </location>
</feature>
<evidence type="ECO:0000313" key="3">
    <source>
        <dbReference type="Proteomes" id="UP000034746"/>
    </source>
</evidence>
<keyword evidence="1" id="KW-1133">Transmembrane helix</keyword>
<dbReference type="AlphaFoldDB" id="A0A0G0V9K0"/>
<protein>
    <submittedName>
        <fullName evidence="2">Uncharacterized protein</fullName>
    </submittedName>
</protein>
<evidence type="ECO:0000256" key="1">
    <source>
        <dbReference type="SAM" id="Phobius"/>
    </source>
</evidence>
<comment type="caution">
    <text evidence="2">The sequence shown here is derived from an EMBL/GenBank/DDBJ whole genome shotgun (WGS) entry which is preliminary data.</text>
</comment>
<gene>
    <name evidence="2" type="ORF">UU48_C0011G0006</name>
</gene>
<sequence length="63" mass="7180">MEIFESLIIFNIHKKTRLVFISMTMFATLILLVVVGMCPSSYAQLSVKKNEQETEVTVDVTKI</sequence>